<proteinExistence type="predicted"/>
<reference evidence="1 2" key="1">
    <citation type="submission" date="2015-09" db="EMBL/GenBank/DDBJ databases">
        <authorList>
            <consortium name="Pathogen Informatics"/>
        </authorList>
    </citation>
    <scope>NUCLEOTIDE SEQUENCE [LARGE SCALE GENOMIC DNA]</scope>
    <source>
        <strain evidence="1 2">2789STDY5834846</strain>
    </source>
</reference>
<dbReference type="RefSeq" id="WP_009041187.1">
    <property type="nucleotide sequence ID" value="NZ_CP103274.1"/>
</dbReference>
<evidence type="ECO:0000313" key="1">
    <source>
        <dbReference type="EMBL" id="CUO43995.1"/>
    </source>
</evidence>
<protein>
    <submittedName>
        <fullName evidence="1">Uncharacterized protein</fullName>
    </submittedName>
</protein>
<organism evidence="1 2">
    <name type="scientific">Bacteroides faecis</name>
    <dbReference type="NCBI Taxonomy" id="674529"/>
    <lineage>
        <taxon>Bacteria</taxon>
        <taxon>Pseudomonadati</taxon>
        <taxon>Bacteroidota</taxon>
        <taxon>Bacteroidia</taxon>
        <taxon>Bacteroidales</taxon>
        <taxon>Bacteroidaceae</taxon>
        <taxon>Bacteroides</taxon>
    </lineage>
</organism>
<evidence type="ECO:0000313" key="2">
    <source>
        <dbReference type="Proteomes" id="UP000095606"/>
    </source>
</evidence>
<accession>A0A174F772</accession>
<sequence>MPVLLNRPDTAAGIEPVHEARQVPALVQAHADGQAAVEVGLADDVPAAPGEMLLVAGTGLQQEIELAVVLETDDVLATQAACDLAQDAALLLDDRRSGKEGVLSDKDSLVHSDDVWSVTNMRNVRHTANGRGGKYAEGRADM</sequence>
<dbReference type="EMBL" id="CZAE01000001">
    <property type="protein sequence ID" value="CUO43995.1"/>
    <property type="molecule type" value="Genomic_DNA"/>
</dbReference>
<name>A0A174F772_9BACE</name>
<gene>
    <name evidence="1" type="ORF">ERS852461_00288</name>
</gene>
<dbReference type="Proteomes" id="UP000095606">
    <property type="component" value="Unassembled WGS sequence"/>
</dbReference>
<dbReference type="AlphaFoldDB" id="A0A174F772"/>